<dbReference type="Proteomes" id="UP000634136">
    <property type="component" value="Unassembled WGS sequence"/>
</dbReference>
<gene>
    <name evidence="1" type="ORF">G2W53_042526</name>
</gene>
<organism evidence="1 2">
    <name type="scientific">Senna tora</name>
    <dbReference type="NCBI Taxonomy" id="362788"/>
    <lineage>
        <taxon>Eukaryota</taxon>
        <taxon>Viridiplantae</taxon>
        <taxon>Streptophyta</taxon>
        <taxon>Embryophyta</taxon>
        <taxon>Tracheophyta</taxon>
        <taxon>Spermatophyta</taxon>
        <taxon>Magnoliopsida</taxon>
        <taxon>eudicotyledons</taxon>
        <taxon>Gunneridae</taxon>
        <taxon>Pentapetalae</taxon>
        <taxon>rosids</taxon>
        <taxon>fabids</taxon>
        <taxon>Fabales</taxon>
        <taxon>Fabaceae</taxon>
        <taxon>Caesalpinioideae</taxon>
        <taxon>Cassia clade</taxon>
        <taxon>Senna</taxon>
    </lineage>
</organism>
<dbReference type="InterPro" id="IPR043459">
    <property type="entry name" value="NFD6/NOXY2-like"/>
</dbReference>
<dbReference type="GO" id="GO:0005739">
    <property type="term" value="C:mitochondrion"/>
    <property type="evidence" value="ECO:0007669"/>
    <property type="project" value="TreeGrafter"/>
</dbReference>
<sequence length="117" mass="12884">MSTASAARSLMRSAASRTFRTANSAAGARARPTCSPFRIQNHNSLSNRLLRSPVELSCCVESMLPYHTTTASALLNSMLSVSCHSYCWNPEGISSFSLWRDLCIVRFSVPSRDIHKS</sequence>
<comment type="caution">
    <text evidence="1">The sequence shown here is derived from an EMBL/GenBank/DDBJ whole genome shotgun (WGS) entry which is preliminary data.</text>
</comment>
<name>A0A834SJ08_9FABA</name>
<proteinExistence type="predicted"/>
<dbReference type="EMBL" id="JAAIUW010000013">
    <property type="protein sequence ID" value="KAF7803415.1"/>
    <property type="molecule type" value="Genomic_DNA"/>
</dbReference>
<evidence type="ECO:0000313" key="2">
    <source>
        <dbReference type="Proteomes" id="UP000634136"/>
    </source>
</evidence>
<protein>
    <submittedName>
        <fullName evidence="1">Protein NUCLEAR FUSION DEFECTIVE 6, chloroplastic/mitochondrial-like isoform X2</fullName>
    </submittedName>
</protein>
<reference evidence="1" key="1">
    <citation type="submission" date="2020-09" db="EMBL/GenBank/DDBJ databases">
        <title>Genome-Enabled Discovery of Anthraquinone Biosynthesis in Senna tora.</title>
        <authorList>
            <person name="Kang S.-H."/>
            <person name="Pandey R.P."/>
            <person name="Lee C.-M."/>
            <person name="Sim J.-S."/>
            <person name="Jeong J.-T."/>
            <person name="Choi B.-S."/>
            <person name="Jung M."/>
            <person name="Ginzburg D."/>
            <person name="Zhao K."/>
            <person name="Won S.Y."/>
            <person name="Oh T.-J."/>
            <person name="Yu Y."/>
            <person name="Kim N.-H."/>
            <person name="Lee O.R."/>
            <person name="Lee T.-H."/>
            <person name="Bashyal P."/>
            <person name="Kim T.-S."/>
            <person name="Lee W.-H."/>
            <person name="Kawkins C."/>
            <person name="Kim C.-K."/>
            <person name="Kim J.S."/>
            <person name="Ahn B.O."/>
            <person name="Rhee S.Y."/>
            <person name="Sohng J.K."/>
        </authorList>
    </citation>
    <scope>NUCLEOTIDE SEQUENCE</scope>
    <source>
        <tissue evidence="1">Leaf</tissue>
    </source>
</reference>
<dbReference type="AlphaFoldDB" id="A0A834SJ08"/>
<accession>A0A834SJ08</accession>
<dbReference type="PANTHER" id="PTHR33156:SF59">
    <property type="entry name" value="PROTEIN NUCLEAR FUSION DEFECTIVE 6, CHLOROPLASTIC_MITOCHONDRIAL-LIKE"/>
    <property type="match status" value="1"/>
</dbReference>
<dbReference type="OrthoDB" id="736963at2759"/>
<evidence type="ECO:0000313" key="1">
    <source>
        <dbReference type="EMBL" id="KAF7803415.1"/>
    </source>
</evidence>
<dbReference type="PANTHER" id="PTHR33156">
    <property type="entry name" value="OS02G0230000 PROTEIN"/>
    <property type="match status" value="1"/>
</dbReference>
<keyword evidence="2" id="KW-1185">Reference proteome</keyword>